<feature type="non-terminal residue" evidence="2">
    <location>
        <position position="262"/>
    </location>
</feature>
<dbReference type="AlphaFoldDB" id="A0A1E7FCJ9"/>
<keyword evidence="1" id="KW-1133">Transmembrane helix</keyword>
<dbReference type="KEGG" id="fcy:FRACYDRAFT_269526"/>
<evidence type="ECO:0000256" key="1">
    <source>
        <dbReference type="SAM" id="Phobius"/>
    </source>
</evidence>
<gene>
    <name evidence="2" type="ORF">FRACYDRAFT_269526</name>
</gene>
<protein>
    <submittedName>
        <fullName evidence="2">Uncharacterized protein</fullName>
    </submittedName>
</protein>
<dbReference type="InParanoid" id="A0A1E7FCJ9"/>
<keyword evidence="1" id="KW-0812">Transmembrane</keyword>
<reference evidence="2 3" key="1">
    <citation type="submission" date="2016-09" db="EMBL/GenBank/DDBJ databases">
        <title>Extensive genetic diversity and differential bi-allelic expression allows diatom success in the polar Southern Ocean.</title>
        <authorList>
            <consortium name="DOE Joint Genome Institute"/>
            <person name="Mock T."/>
            <person name="Otillar R.P."/>
            <person name="Strauss J."/>
            <person name="Dupont C."/>
            <person name="Frickenhaus S."/>
            <person name="Maumus F."/>
            <person name="Mcmullan M."/>
            <person name="Sanges R."/>
            <person name="Schmutz J."/>
            <person name="Toseland A."/>
            <person name="Valas R."/>
            <person name="Veluchamy A."/>
            <person name="Ward B.J."/>
            <person name="Allen A."/>
            <person name="Barry K."/>
            <person name="Falciatore A."/>
            <person name="Ferrante M."/>
            <person name="Fortunato A.E."/>
            <person name="Gloeckner G."/>
            <person name="Gruber A."/>
            <person name="Hipkin R."/>
            <person name="Janech M."/>
            <person name="Kroth P."/>
            <person name="Leese F."/>
            <person name="Lindquist E."/>
            <person name="Lyon B.R."/>
            <person name="Martin J."/>
            <person name="Mayer C."/>
            <person name="Parker M."/>
            <person name="Quesneville H."/>
            <person name="Raymond J."/>
            <person name="Uhlig C."/>
            <person name="Valentin K.U."/>
            <person name="Worden A.Z."/>
            <person name="Armbrust E.V."/>
            <person name="Bowler C."/>
            <person name="Green B."/>
            <person name="Moulton V."/>
            <person name="Van Oosterhout C."/>
            <person name="Grigoriev I."/>
        </authorList>
    </citation>
    <scope>NUCLEOTIDE SEQUENCE [LARGE SCALE GENOMIC DNA]</scope>
    <source>
        <strain evidence="2 3">CCMP1102</strain>
    </source>
</reference>
<dbReference type="EMBL" id="KV784359">
    <property type="protein sequence ID" value="OEU15879.1"/>
    <property type="molecule type" value="Genomic_DNA"/>
</dbReference>
<feature type="transmembrane region" description="Helical" evidence="1">
    <location>
        <begin position="20"/>
        <end position="38"/>
    </location>
</feature>
<dbReference type="OrthoDB" id="10423173at2759"/>
<keyword evidence="3" id="KW-1185">Reference proteome</keyword>
<accession>A0A1E7FCJ9</accession>
<evidence type="ECO:0000313" key="2">
    <source>
        <dbReference type="EMBL" id="OEU15879.1"/>
    </source>
</evidence>
<evidence type="ECO:0000313" key="3">
    <source>
        <dbReference type="Proteomes" id="UP000095751"/>
    </source>
</evidence>
<name>A0A1E7FCJ9_9STRA</name>
<dbReference type="Proteomes" id="UP000095751">
    <property type="component" value="Unassembled WGS sequence"/>
</dbReference>
<sequence>MAAEEVREECSKFAIDGETLAVFLGLLTVIGSVITYFIQRRQDKIDEVESEKKKAVELDRDQALERVRIQMSGFVGPLHRLWKTQSTTVRSYTQQHGHGMSHFVKAVESKAHWLVLFDPDILQPFIDNPDSFEAQLYRNCISRSIKQLYTRIRELVLMHGSDLADMPTQEEWLLKYDRESVTSPFNGSLNVNVILDTYVAWTLEFDDIVESWGENDFRRMQPNTVVAWLIANDLIDQLYDNAKMKEAKYNKHVKVHRNILDR</sequence>
<organism evidence="2 3">
    <name type="scientific">Fragilariopsis cylindrus CCMP1102</name>
    <dbReference type="NCBI Taxonomy" id="635003"/>
    <lineage>
        <taxon>Eukaryota</taxon>
        <taxon>Sar</taxon>
        <taxon>Stramenopiles</taxon>
        <taxon>Ochrophyta</taxon>
        <taxon>Bacillariophyta</taxon>
        <taxon>Bacillariophyceae</taxon>
        <taxon>Bacillariophycidae</taxon>
        <taxon>Bacillariales</taxon>
        <taxon>Bacillariaceae</taxon>
        <taxon>Fragilariopsis</taxon>
    </lineage>
</organism>
<proteinExistence type="predicted"/>
<keyword evidence="1" id="KW-0472">Membrane</keyword>